<evidence type="ECO:0000313" key="2">
    <source>
        <dbReference type="Proteomes" id="UP000800200"/>
    </source>
</evidence>
<protein>
    <submittedName>
        <fullName evidence="1">Uncharacterized protein</fullName>
    </submittedName>
</protein>
<name>A0A6A6DZB3_9PEZI</name>
<gene>
    <name evidence="1" type="ORF">K469DRAFT_710811</name>
</gene>
<keyword evidence="2" id="KW-1185">Reference proteome</keyword>
<sequence length="250" mass="28859">MTSDTQDPASPIPPLAILPERLTLPPITTVKEVKSFNYYDHVTPELLSAATDFIATHTDAPGPETTRCIIHILNNTRLDCVGTESEKVACWLTIRLTNPTNYFQVPRWHQDGRMYHYDEGKEEVVRSKYATTLLGPPTLMLPAQQDVFQTTRSGKDKFHPKPADGKKFDKKQWQKQEESMRTWLAEEYEESKRLEFANGEVVRFSWGREDSPVHSEPDITSDRVFMTVLYGSKTEIKEMCKWRNEEYGKL</sequence>
<dbReference type="Proteomes" id="UP000800200">
    <property type="component" value="Unassembled WGS sequence"/>
</dbReference>
<reference evidence="1" key="1">
    <citation type="journal article" date="2020" name="Stud. Mycol.">
        <title>101 Dothideomycetes genomes: a test case for predicting lifestyles and emergence of pathogens.</title>
        <authorList>
            <person name="Haridas S."/>
            <person name="Albert R."/>
            <person name="Binder M."/>
            <person name="Bloem J."/>
            <person name="Labutti K."/>
            <person name="Salamov A."/>
            <person name="Andreopoulos B."/>
            <person name="Baker S."/>
            <person name="Barry K."/>
            <person name="Bills G."/>
            <person name="Bluhm B."/>
            <person name="Cannon C."/>
            <person name="Castanera R."/>
            <person name="Culley D."/>
            <person name="Daum C."/>
            <person name="Ezra D."/>
            <person name="Gonzalez J."/>
            <person name="Henrissat B."/>
            <person name="Kuo A."/>
            <person name="Liang C."/>
            <person name="Lipzen A."/>
            <person name="Lutzoni F."/>
            <person name="Magnuson J."/>
            <person name="Mondo S."/>
            <person name="Nolan M."/>
            <person name="Ohm R."/>
            <person name="Pangilinan J."/>
            <person name="Park H.-J."/>
            <person name="Ramirez L."/>
            <person name="Alfaro M."/>
            <person name="Sun H."/>
            <person name="Tritt A."/>
            <person name="Yoshinaga Y."/>
            <person name="Zwiers L.-H."/>
            <person name="Turgeon B."/>
            <person name="Goodwin S."/>
            <person name="Spatafora J."/>
            <person name="Crous P."/>
            <person name="Grigoriev I."/>
        </authorList>
    </citation>
    <scope>NUCLEOTIDE SEQUENCE</scope>
    <source>
        <strain evidence="1">CBS 207.26</strain>
    </source>
</reference>
<proteinExistence type="predicted"/>
<dbReference type="EMBL" id="ML994643">
    <property type="protein sequence ID" value="KAF2183280.1"/>
    <property type="molecule type" value="Genomic_DNA"/>
</dbReference>
<dbReference type="AlphaFoldDB" id="A0A6A6DZB3"/>
<evidence type="ECO:0000313" key="1">
    <source>
        <dbReference type="EMBL" id="KAF2183280.1"/>
    </source>
</evidence>
<dbReference type="OrthoDB" id="10261951at2759"/>
<organism evidence="1 2">
    <name type="scientific">Zopfia rhizophila CBS 207.26</name>
    <dbReference type="NCBI Taxonomy" id="1314779"/>
    <lineage>
        <taxon>Eukaryota</taxon>
        <taxon>Fungi</taxon>
        <taxon>Dikarya</taxon>
        <taxon>Ascomycota</taxon>
        <taxon>Pezizomycotina</taxon>
        <taxon>Dothideomycetes</taxon>
        <taxon>Dothideomycetes incertae sedis</taxon>
        <taxon>Zopfiaceae</taxon>
        <taxon>Zopfia</taxon>
    </lineage>
</organism>
<accession>A0A6A6DZB3</accession>